<evidence type="ECO:0000259" key="8">
    <source>
        <dbReference type="PROSITE" id="PS50887"/>
    </source>
</evidence>
<dbReference type="Pfam" id="PF00990">
    <property type="entry name" value="GGDEF"/>
    <property type="match status" value="1"/>
</dbReference>
<evidence type="ECO:0000256" key="1">
    <source>
        <dbReference type="ARBA" id="ARBA00004651"/>
    </source>
</evidence>
<dbReference type="CDD" id="cd00130">
    <property type="entry name" value="PAS"/>
    <property type="match status" value="1"/>
</dbReference>
<evidence type="ECO:0000313" key="10">
    <source>
        <dbReference type="Proteomes" id="UP000321485"/>
    </source>
</evidence>
<dbReference type="GeneID" id="51113360"/>
<dbReference type="PANTHER" id="PTHR46663:SF2">
    <property type="entry name" value="GGDEF DOMAIN-CONTAINING PROTEIN"/>
    <property type="match status" value="1"/>
</dbReference>
<proteinExistence type="predicted"/>
<evidence type="ECO:0000256" key="7">
    <source>
        <dbReference type="SAM" id="Phobius"/>
    </source>
</evidence>
<name>A0A561XAX2_ACIDE</name>
<evidence type="ECO:0000256" key="3">
    <source>
        <dbReference type="ARBA" id="ARBA00022692"/>
    </source>
</evidence>
<dbReference type="NCBIfam" id="TIGR00254">
    <property type="entry name" value="GGDEF"/>
    <property type="match status" value="1"/>
</dbReference>
<dbReference type="GO" id="GO:0005886">
    <property type="term" value="C:plasma membrane"/>
    <property type="evidence" value="ECO:0007669"/>
    <property type="project" value="UniProtKB-SubCell"/>
</dbReference>
<dbReference type="InterPro" id="IPR000160">
    <property type="entry name" value="GGDEF_dom"/>
</dbReference>
<comment type="caution">
    <text evidence="9">The sequence shown here is derived from an EMBL/GenBank/DDBJ whole genome shotgun (WGS) entry which is preliminary data.</text>
</comment>
<organism evidence="9 10">
    <name type="scientific">Acidovorax delafieldii</name>
    <name type="common">Pseudomonas delafieldii</name>
    <dbReference type="NCBI Taxonomy" id="47920"/>
    <lineage>
        <taxon>Bacteria</taxon>
        <taxon>Pseudomonadati</taxon>
        <taxon>Pseudomonadota</taxon>
        <taxon>Betaproteobacteria</taxon>
        <taxon>Burkholderiales</taxon>
        <taxon>Comamonadaceae</taxon>
        <taxon>Acidovorax</taxon>
    </lineage>
</organism>
<dbReference type="InterPro" id="IPR035965">
    <property type="entry name" value="PAS-like_dom_sf"/>
</dbReference>
<gene>
    <name evidence="9" type="ORF">ATF69_4327</name>
</gene>
<dbReference type="InterPro" id="IPR000014">
    <property type="entry name" value="PAS"/>
</dbReference>
<dbReference type="EMBL" id="VJWE01000018">
    <property type="protein sequence ID" value="TWG33251.1"/>
    <property type="molecule type" value="Genomic_DNA"/>
</dbReference>
<dbReference type="Gene3D" id="3.30.450.20">
    <property type="entry name" value="PAS domain"/>
    <property type="match status" value="2"/>
</dbReference>
<dbReference type="SUPFAM" id="SSF55073">
    <property type="entry name" value="Nucleotide cyclase"/>
    <property type="match status" value="1"/>
</dbReference>
<dbReference type="PANTHER" id="PTHR46663">
    <property type="entry name" value="DIGUANYLATE CYCLASE DGCT-RELATED"/>
    <property type="match status" value="1"/>
</dbReference>
<feature type="transmembrane region" description="Helical" evidence="7">
    <location>
        <begin position="306"/>
        <end position="329"/>
    </location>
</feature>
<dbReference type="InterPro" id="IPR043128">
    <property type="entry name" value="Rev_trsase/Diguanyl_cyclase"/>
</dbReference>
<evidence type="ECO:0000256" key="5">
    <source>
        <dbReference type="ARBA" id="ARBA00023136"/>
    </source>
</evidence>
<dbReference type="Pfam" id="PF13426">
    <property type="entry name" value="PAS_9"/>
    <property type="match status" value="1"/>
</dbReference>
<sequence>MTPPPGPKAAPDLDPGWLVPGALVLRLMLVAALAVALSGAVAAWLVTRASGQEAMRRVVSQQTDEVEVVARLLASKIEQSQKVLRTVAAGITPAMLESPSSLEWLLQQGLPAVQFFDTMQVARDNGELRLNLRAGQIEKAADLDPTERDALRRTLVDGKPLVSELIAGRRGEARVMFTMPLHREDGTVVGVVAGALRLQSQSLLPPSMTLPARDDSQLIVFTRDGTILSHSDPTRVLGQVRDEVGLAPVYTRWQSQAQPVVGRGMTHVQSDHIVSMAGMPLPQWIVARVSQSQALLAPLRGAQREAWWLAVASMVLCMLLAVALMGWMAQPLAQLTFKARQLLRTSARQQPAQDVHWPRAGGEVGELVRVFQGLVQQGSLQQSRKDTVVGQFQAVLDSAPVGIVITRHGMLEVVSHQACVMLGYSAQELQGRPARILYASDADYAQVGDRVRAEVAAHGAFDGDVCFLRKDGTPVWARVQGQGVRPEEVHGGTVWILEDITAAREAQVQQSWGRAHDALTQLYNRAAFDERLGQLMAERSARQRAVVPAADEESGETQGDGVVLFLDLDHFTVVNDIAGHDAGDDVLRHVARLLASHVRQIGWAARLGGDEFAVVLPGCALARGQAVAEQLRAAVRAWEPSYQGRSFTLGVSIGLVVLDASLQDVPSVLYAADMACYDAKRAGRNRVETRHARDASVTSSGRMALGPV</sequence>
<keyword evidence="3 7" id="KW-0812">Transmembrane</keyword>
<dbReference type="InterPro" id="IPR052163">
    <property type="entry name" value="DGC-Regulatory_Protein"/>
</dbReference>
<dbReference type="InterPro" id="IPR029787">
    <property type="entry name" value="Nucleotide_cyclase"/>
</dbReference>
<dbReference type="Gene3D" id="3.30.70.270">
    <property type="match status" value="1"/>
</dbReference>
<feature type="domain" description="GGDEF" evidence="8">
    <location>
        <begin position="559"/>
        <end position="692"/>
    </location>
</feature>
<evidence type="ECO:0000256" key="4">
    <source>
        <dbReference type="ARBA" id="ARBA00022989"/>
    </source>
</evidence>
<dbReference type="InterPro" id="IPR033479">
    <property type="entry name" value="dCache_1"/>
</dbReference>
<dbReference type="PROSITE" id="PS50887">
    <property type="entry name" value="GGDEF"/>
    <property type="match status" value="1"/>
</dbReference>
<keyword evidence="5 7" id="KW-0472">Membrane</keyword>
<dbReference type="Pfam" id="PF02743">
    <property type="entry name" value="dCache_1"/>
    <property type="match status" value="1"/>
</dbReference>
<evidence type="ECO:0000256" key="2">
    <source>
        <dbReference type="ARBA" id="ARBA00022475"/>
    </source>
</evidence>
<dbReference type="NCBIfam" id="TIGR00229">
    <property type="entry name" value="sensory_box"/>
    <property type="match status" value="1"/>
</dbReference>
<dbReference type="SMART" id="SM00267">
    <property type="entry name" value="GGDEF"/>
    <property type="match status" value="1"/>
</dbReference>
<reference evidence="9 10" key="1">
    <citation type="journal article" date="2015" name="Stand. Genomic Sci.">
        <title>Genomic Encyclopedia of Bacterial and Archaeal Type Strains, Phase III: the genomes of soil and plant-associated and newly described type strains.</title>
        <authorList>
            <person name="Whitman W.B."/>
            <person name="Woyke T."/>
            <person name="Klenk H.P."/>
            <person name="Zhou Y."/>
            <person name="Lilburn T.G."/>
            <person name="Beck B.J."/>
            <person name="De Vos P."/>
            <person name="Vandamme P."/>
            <person name="Eisen J.A."/>
            <person name="Garrity G."/>
            <person name="Hugenholtz P."/>
            <person name="Kyrpides N.C."/>
        </authorList>
    </citation>
    <scope>NUCLEOTIDE SEQUENCE [LARGE SCALE GENOMIC DNA]</scope>
    <source>
        <strain evidence="9 10">DSM 64</strain>
    </source>
</reference>
<keyword evidence="4 7" id="KW-1133">Transmembrane helix</keyword>
<keyword evidence="2" id="KW-1003">Cell membrane</keyword>
<dbReference type="SMART" id="SM00091">
    <property type="entry name" value="PAS"/>
    <property type="match status" value="1"/>
</dbReference>
<dbReference type="CDD" id="cd01949">
    <property type="entry name" value="GGDEF"/>
    <property type="match status" value="1"/>
</dbReference>
<dbReference type="RefSeq" id="WP_099729451.1">
    <property type="nucleotide sequence ID" value="NZ_VJWE01000018.1"/>
</dbReference>
<protein>
    <submittedName>
        <fullName evidence="9">PAS domain S-box-containing protein/diguanylate cyclase (GGDEF)-like protein</fullName>
    </submittedName>
</protein>
<accession>A0A561XAX2</accession>
<dbReference type="Proteomes" id="UP000321485">
    <property type="component" value="Unassembled WGS sequence"/>
</dbReference>
<feature type="transmembrane region" description="Helical" evidence="7">
    <location>
        <begin position="23"/>
        <end position="47"/>
    </location>
</feature>
<evidence type="ECO:0000313" key="9">
    <source>
        <dbReference type="EMBL" id="TWG33251.1"/>
    </source>
</evidence>
<comment type="subcellular location">
    <subcellularLocation>
        <location evidence="1">Cell membrane</location>
        <topology evidence="1">Multi-pass membrane protein</topology>
    </subcellularLocation>
</comment>
<evidence type="ECO:0000256" key="6">
    <source>
        <dbReference type="SAM" id="MobiDB-lite"/>
    </source>
</evidence>
<feature type="region of interest" description="Disordered" evidence="6">
    <location>
        <begin position="688"/>
        <end position="708"/>
    </location>
</feature>
<dbReference type="SUPFAM" id="SSF55785">
    <property type="entry name" value="PYP-like sensor domain (PAS domain)"/>
    <property type="match status" value="1"/>
</dbReference>
<dbReference type="CDD" id="cd18773">
    <property type="entry name" value="PDC1_HK_sensor"/>
    <property type="match status" value="1"/>
</dbReference>
<dbReference type="AlphaFoldDB" id="A0A561XAX2"/>